<evidence type="ECO:0000256" key="2">
    <source>
        <dbReference type="ARBA" id="ARBA00009748"/>
    </source>
</evidence>
<dbReference type="GO" id="GO:0098552">
    <property type="term" value="C:side of membrane"/>
    <property type="evidence" value="ECO:0007669"/>
    <property type="project" value="UniProtKB-KW"/>
</dbReference>
<keyword evidence="5" id="KW-1015">Disulfide bond</keyword>
<comment type="subcellular location">
    <subcellularLocation>
        <location evidence="1">Cell membrane</location>
        <topology evidence="1">Lipid-anchor</topology>
        <topology evidence="1">GPI-anchor</topology>
    </subcellularLocation>
</comment>
<feature type="domain" description="Bifunctional inhibitor/plant lipid transfer protein/seed storage helical" evidence="11">
    <location>
        <begin position="33"/>
        <end position="112"/>
    </location>
</feature>
<evidence type="ECO:0000256" key="10">
    <source>
        <dbReference type="SAM" id="SignalP"/>
    </source>
</evidence>
<dbReference type="InterPro" id="IPR036312">
    <property type="entry name" value="Bifun_inhib/LTP/seed_sf"/>
</dbReference>
<gene>
    <name evidence="12" type="ORF">HUJ06_017841</name>
</gene>
<feature type="chain" id="PRO_5032682821" description="Bifunctional inhibitor/plant lipid transfer protein/seed storage helical domain-containing protein" evidence="10">
    <location>
        <begin position="28"/>
        <end position="213"/>
    </location>
</feature>
<dbReference type="FunFam" id="1.10.110.10:FF:000001">
    <property type="entry name" value="Bifunctional inhibitor/lipid-transfer protein/seed storage 2S albumin superfamily protein"/>
    <property type="match status" value="1"/>
</dbReference>
<evidence type="ECO:0000256" key="8">
    <source>
        <dbReference type="SAM" id="MobiDB-lite"/>
    </source>
</evidence>
<feature type="compositionally biased region" description="Low complexity" evidence="8">
    <location>
        <begin position="158"/>
        <end position="177"/>
    </location>
</feature>
<feature type="region of interest" description="Disordered" evidence="8">
    <location>
        <begin position="141"/>
        <end position="181"/>
    </location>
</feature>
<protein>
    <recommendedName>
        <fullName evidence="11">Bifunctional inhibitor/plant lipid transfer protein/seed storage helical domain-containing protein</fullName>
    </recommendedName>
</protein>
<dbReference type="Gene3D" id="1.10.110.10">
    <property type="entry name" value="Plant lipid-transfer and hydrophobic proteins"/>
    <property type="match status" value="1"/>
</dbReference>
<accession>A0A822ZPK1</accession>
<feature type="transmembrane region" description="Helical" evidence="9">
    <location>
        <begin position="194"/>
        <end position="212"/>
    </location>
</feature>
<proteinExistence type="inferred from homology"/>
<evidence type="ECO:0000256" key="1">
    <source>
        <dbReference type="ARBA" id="ARBA00004609"/>
    </source>
</evidence>
<evidence type="ECO:0000256" key="3">
    <source>
        <dbReference type="ARBA" id="ARBA00022622"/>
    </source>
</evidence>
<keyword evidence="3" id="KW-0336">GPI-anchor</keyword>
<dbReference type="AlphaFoldDB" id="A0A822ZPK1"/>
<name>A0A822ZPK1_NELNU</name>
<dbReference type="GO" id="GO:0005886">
    <property type="term" value="C:plasma membrane"/>
    <property type="evidence" value="ECO:0007669"/>
    <property type="project" value="UniProtKB-SubCell"/>
</dbReference>
<evidence type="ECO:0000256" key="9">
    <source>
        <dbReference type="SAM" id="Phobius"/>
    </source>
</evidence>
<dbReference type="Pfam" id="PF14368">
    <property type="entry name" value="LTP_2"/>
    <property type="match status" value="1"/>
</dbReference>
<organism evidence="12 13">
    <name type="scientific">Nelumbo nucifera</name>
    <name type="common">Sacred lotus</name>
    <dbReference type="NCBI Taxonomy" id="4432"/>
    <lineage>
        <taxon>Eukaryota</taxon>
        <taxon>Viridiplantae</taxon>
        <taxon>Streptophyta</taxon>
        <taxon>Embryophyta</taxon>
        <taxon>Tracheophyta</taxon>
        <taxon>Spermatophyta</taxon>
        <taxon>Magnoliopsida</taxon>
        <taxon>Proteales</taxon>
        <taxon>Nelumbonaceae</taxon>
        <taxon>Nelumbo</taxon>
    </lineage>
</organism>
<evidence type="ECO:0000256" key="4">
    <source>
        <dbReference type="ARBA" id="ARBA00022729"/>
    </source>
</evidence>
<feature type="signal peptide" evidence="10">
    <location>
        <begin position="1"/>
        <end position="27"/>
    </location>
</feature>
<evidence type="ECO:0000313" key="13">
    <source>
        <dbReference type="Proteomes" id="UP000607653"/>
    </source>
</evidence>
<keyword evidence="6" id="KW-0325">Glycoprotein</keyword>
<sequence length="213" mass="21787">MAGLKVSWHITGVLGLVLATSAMLAHGQIVSPCTNAMISSFAPCFNYITGSSGNGSSPTADCCQSLRSLMSTSMDCTCLVVTGNVPFQIPFNRTLAISLPRACKMDGFPVQCKSSASGSPLASPGPATVGIVPPVVIQAPPPSTKASIPESSPPALPPESDTTVASPPPADSATPTSIPGMRPLLNPSAAMPSYIYSPSLFLFALGVMVLCYQ</sequence>
<dbReference type="SMART" id="SM00499">
    <property type="entry name" value="AAI"/>
    <property type="match status" value="1"/>
</dbReference>
<dbReference type="Proteomes" id="UP000607653">
    <property type="component" value="Unassembled WGS sequence"/>
</dbReference>
<dbReference type="PANTHER" id="PTHR33044">
    <property type="entry name" value="BIFUNCTIONAL INHIBITOR/LIPID-TRANSFER PROTEIN/SEED STORAGE 2S ALBUMIN SUPERFAMILY PROTEIN-RELATED"/>
    <property type="match status" value="1"/>
</dbReference>
<comment type="caution">
    <text evidence="12">The sequence shown here is derived from an EMBL/GenBank/DDBJ whole genome shotgun (WGS) entry which is preliminary data.</text>
</comment>
<keyword evidence="4 10" id="KW-0732">Signal</keyword>
<dbReference type="SUPFAM" id="SSF47699">
    <property type="entry name" value="Bifunctional inhibitor/lipid-transfer protein/seed storage 2S albumin"/>
    <property type="match status" value="1"/>
</dbReference>
<reference evidence="12 13" key="1">
    <citation type="journal article" date="2020" name="Mol. Biol. Evol.">
        <title>Distinct Expression and Methylation Patterns for Genes with Different Fates following a Single Whole-Genome Duplication in Flowering Plants.</title>
        <authorList>
            <person name="Shi T."/>
            <person name="Rahmani R.S."/>
            <person name="Gugger P.F."/>
            <person name="Wang M."/>
            <person name="Li H."/>
            <person name="Zhang Y."/>
            <person name="Li Z."/>
            <person name="Wang Q."/>
            <person name="Van de Peer Y."/>
            <person name="Marchal K."/>
            <person name="Chen J."/>
        </authorList>
    </citation>
    <scope>NUCLEOTIDE SEQUENCE [LARGE SCALE GENOMIC DNA]</scope>
    <source>
        <tissue evidence="12">Leaf</tissue>
    </source>
</reference>
<dbReference type="CDD" id="cd00010">
    <property type="entry name" value="AAI_LTSS"/>
    <property type="match status" value="1"/>
</dbReference>
<dbReference type="InterPro" id="IPR016140">
    <property type="entry name" value="Bifunc_inhib/LTP/seed_store"/>
</dbReference>
<keyword evidence="9" id="KW-0812">Transmembrane</keyword>
<keyword evidence="13" id="KW-1185">Reference proteome</keyword>
<evidence type="ECO:0000256" key="7">
    <source>
        <dbReference type="ARBA" id="ARBA00023288"/>
    </source>
</evidence>
<keyword evidence="9" id="KW-1133">Transmembrane helix</keyword>
<evidence type="ECO:0000256" key="5">
    <source>
        <dbReference type="ARBA" id="ARBA00023157"/>
    </source>
</evidence>
<evidence type="ECO:0000256" key="6">
    <source>
        <dbReference type="ARBA" id="ARBA00023180"/>
    </source>
</evidence>
<evidence type="ECO:0000259" key="11">
    <source>
        <dbReference type="SMART" id="SM00499"/>
    </source>
</evidence>
<evidence type="ECO:0000313" key="12">
    <source>
        <dbReference type="EMBL" id="DAD47904.1"/>
    </source>
</evidence>
<keyword evidence="9" id="KW-0472">Membrane</keyword>
<dbReference type="InterPro" id="IPR043325">
    <property type="entry name" value="LTSS"/>
</dbReference>
<dbReference type="EMBL" id="DUZY01000008">
    <property type="protein sequence ID" value="DAD47904.1"/>
    <property type="molecule type" value="Genomic_DNA"/>
</dbReference>
<comment type="similarity">
    <text evidence="2">Belongs to the plant LTP family.</text>
</comment>
<keyword evidence="7" id="KW-0449">Lipoprotein</keyword>